<reference evidence="4" key="1">
    <citation type="journal article" date="2019" name="Nat. Commun.">
        <title>The genome of broomcorn millet.</title>
        <authorList>
            <person name="Zou C."/>
            <person name="Miki D."/>
            <person name="Li D."/>
            <person name="Tang Q."/>
            <person name="Xiao L."/>
            <person name="Rajput S."/>
            <person name="Deng P."/>
            <person name="Jia W."/>
            <person name="Huang R."/>
            <person name="Zhang M."/>
            <person name="Sun Y."/>
            <person name="Hu J."/>
            <person name="Fu X."/>
            <person name="Schnable P.S."/>
            <person name="Li F."/>
            <person name="Zhang H."/>
            <person name="Feng B."/>
            <person name="Zhu X."/>
            <person name="Liu R."/>
            <person name="Schnable J.C."/>
            <person name="Zhu J.-K."/>
            <person name="Zhang H."/>
        </authorList>
    </citation>
    <scope>NUCLEOTIDE SEQUENCE [LARGE SCALE GENOMIC DNA]</scope>
</reference>
<name>A0A3L6T753_PANMI</name>
<protein>
    <recommendedName>
        <fullName evidence="2">DUF8039 domain-containing protein</fullName>
    </recommendedName>
</protein>
<dbReference type="EMBL" id="PQIB02000002">
    <property type="protein sequence ID" value="RLN32980.1"/>
    <property type="molecule type" value="Genomic_DNA"/>
</dbReference>
<evidence type="ECO:0000256" key="1">
    <source>
        <dbReference type="SAM" id="MobiDB-lite"/>
    </source>
</evidence>
<evidence type="ECO:0000313" key="4">
    <source>
        <dbReference type="Proteomes" id="UP000275267"/>
    </source>
</evidence>
<comment type="caution">
    <text evidence="3">The sequence shown here is derived from an EMBL/GenBank/DDBJ whole genome shotgun (WGS) entry which is preliminary data.</text>
</comment>
<feature type="domain" description="DUF8039" evidence="2">
    <location>
        <begin position="205"/>
        <end position="296"/>
    </location>
</feature>
<evidence type="ECO:0000259" key="2">
    <source>
        <dbReference type="Pfam" id="PF26133"/>
    </source>
</evidence>
<dbReference type="AlphaFoldDB" id="A0A3L6T753"/>
<feature type="compositionally biased region" description="Low complexity" evidence="1">
    <location>
        <begin position="176"/>
        <end position="198"/>
    </location>
</feature>
<feature type="region of interest" description="Disordered" evidence="1">
    <location>
        <begin position="295"/>
        <end position="359"/>
    </location>
</feature>
<accession>A0A3L6T753</accession>
<dbReference type="PANTHER" id="PTHR33018">
    <property type="entry name" value="OS10G0338966 PROTEIN-RELATED"/>
    <property type="match status" value="1"/>
</dbReference>
<dbReference type="Proteomes" id="UP000275267">
    <property type="component" value="Unassembled WGS sequence"/>
</dbReference>
<sequence>MWPRTQAKWPTDVVKVEGINGEGFPTNDNGLKWWRLICGLITRQRVGINVNFEDVDEPARQGLFETMKEYLEFPEGTSKAQMNHVRGVAWKSITKLHRHFKSKLKKKKKRSSVDPDRFKQEIMDEIFGKIRAAGIDVDAALGASIVKSGCTSKEVEQPLVSPAGQHILPSPSEHILPSSSGHSLPSPGGHSLPSPGGHNLPSPNTFDRINGPTPCSLITRSFSMMLIELGQRVVLPEEKVCHTVLVQDGYVVVKIDHVHQNTEAIPLDIPPPDAEIFTMRDARNTRIQWKKSGILIPPMGRSSSTGGAQKRTRTPTPCPLSPMVQMSQPPSQKIDQTTKDQMPEPVTIVASGSPPKKKG</sequence>
<proteinExistence type="predicted"/>
<evidence type="ECO:0000313" key="3">
    <source>
        <dbReference type="EMBL" id="RLN32980.1"/>
    </source>
</evidence>
<dbReference type="Pfam" id="PF26133">
    <property type="entry name" value="DUF8039"/>
    <property type="match status" value="1"/>
</dbReference>
<gene>
    <name evidence="3" type="ORF">C2845_PM03G23760</name>
</gene>
<dbReference type="PANTHER" id="PTHR33018:SF30">
    <property type="entry name" value="OS02G0502850 PROTEIN"/>
    <property type="match status" value="1"/>
</dbReference>
<feature type="region of interest" description="Disordered" evidence="1">
    <location>
        <begin position="163"/>
        <end position="206"/>
    </location>
</feature>
<keyword evidence="4" id="KW-1185">Reference proteome</keyword>
<feature type="compositionally biased region" description="Polar residues" evidence="1">
    <location>
        <begin position="324"/>
        <end position="335"/>
    </location>
</feature>
<organism evidence="3 4">
    <name type="scientific">Panicum miliaceum</name>
    <name type="common">Proso millet</name>
    <name type="synonym">Broomcorn millet</name>
    <dbReference type="NCBI Taxonomy" id="4540"/>
    <lineage>
        <taxon>Eukaryota</taxon>
        <taxon>Viridiplantae</taxon>
        <taxon>Streptophyta</taxon>
        <taxon>Embryophyta</taxon>
        <taxon>Tracheophyta</taxon>
        <taxon>Spermatophyta</taxon>
        <taxon>Magnoliopsida</taxon>
        <taxon>Liliopsida</taxon>
        <taxon>Poales</taxon>
        <taxon>Poaceae</taxon>
        <taxon>PACMAD clade</taxon>
        <taxon>Panicoideae</taxon>
        <taxon>Panicodae</taxon>
        <taxon>Paniceae</taxon>
        <taxon>Panicinae</taxon>
        <taxon>Panicum</taxon>
        <taxon>Panicum sect. Panicum</taxon>
    </lineage>
</organism>
<dbReference type="InterPro" id="IPR058352">
    <property type="entry name" value="DUF8039"/>
</dbReference>